<dbReference type="PANTHER" id="PTHR36111">
    <property type="entry name" value="INNER MEMBRANE PROTEIN-RELATED"/>
    <property type="match status" value="1"/>
</dbReference>
<protein>
    <recommendedName>
        <fullName evidence="4">DUF554 domain-containing protein</fullName>
    </recommendedName>
</protein>
<dbReference type="EMBL" id="FOYM01000024">
    <property type="protein sequence ID" value="SFR11961.1"/>
    <property type="molecule type" value="Genomic_DNA"/>
</dbReference>
<feature type="transmembrane region" description="Helical" evidence="1">
    <location>
        <begin position="95"/>
        <end position="118"/>
    </location>
</feature>
<feature type="transmembrane region" description="Helical" evidence="1">
    <location>
        <begin position="56"/>
        <end position="74"/>
    </location>
</feature>
<keyword evidence="1" id="KW-0812">Transmembrane</keyword>
<reference evidence="3" key="1">
    <citation type="submission" date="2016-10" db="EMBL/GenBank/DDBJ databases">
        <authorList>
            <person name="Varghese N."/>
            <person name="Submissions S."/>
        </authorList>
    </citation>
    <scope>NUCLEOTIDE SEQUENCE [LARGE SCALE GENOMIC DNA]</scope>
    <source>
        <strain evidence="3">DSM 3669</strain>
    </source>
</reference>
<name>A0A1I6E337_9FIRM</name>
<proteinExistence type="predicted"/>
<feature type="transmembrane region" description="Helical" evidence="1">
    <location>
        <begin position="206"/>
        <end position="224"/>
    </location>
</feature>
<dbReference type="OrthoDB" id="9797976at2"/>
<keyword evidence="1" id="KW-1133">Transmembrane helix</keyword>
<feature type="transmembrane region" description="Helical" evidence="1">
    <location>
        <begin position="6"/>
        <end position="21"/>
    </location>
</feature>
<dbReference type="STRING" id="39060.SAMN05660706_12417"/>
<evidence type="ECO:0000256" key="1">
    <source>
        <dbReference type="SAM" id="Phobius"/>
    </source>
</evidence>
<feature type="transmembrane region" description="Helical" evidence="1">
    <location>
        <begin position="180"/>
        <end position="200"/>
    </location>
</feature>
<dbReference type="RefSeq" id="WP_092485409.1">
    <property type="nucleotide sequence ID" value="NZ_FOYM01000024.1"/>
</dbReference>
<dbReference type="InterPro" id="IPR007563">
    <property type="entry name" value="DUF554"/>
</dbReference>
<keyword evidence="1" id="KW-0472">Membrane</keyword>
<gene>
    <name evidence="2" type="ORF">SAMN05660706_12417</name>
</gene>
<evidence type="ECO:0000313" key="2">
    <source>
        <dbReference type="EMBL" id="SFR11961.1"/>
    </source>
</evidence>
<dbReference type="AlphaFoldDB" id="A0A1I6E337"/>
<dbReference type="Proteomes" id="UP000199584">
    <property type="component" value="Unassembled WGS sequence"/>
</dbReference>
<evidence type="ECO:0000313" key="3">
    <source>
        <dbReference type="Proteomes" id="UP000199584"/>
    </source>
</evidence>
<feature type="transmembrane region" description="Helical" evidence="1">
    <location>
        <begin position="138"/>
        <end position="160"/>
    </location>
</feature>
<organism evidence="2 3">
    <name type="scientific">Desulfoscipio geothermicus DSM 3669</name>
    <dbReference type="NCBI Taxonomy" id="1121426"/>
    <lineage>
        <taxon>Bacteria</taxon>
        <taxon>Bacillati</taxon>
        <taxon>Bacillota</taxon>
        <taxon>Clostridia</taxon>
        <taxon>Eubacteriales</taxon>
        <taxon>Desulfallaceae</taxon>
        <taxon>Desulfoscipio</taxon>
    </lineage>
</organism>
<evidence type="ECO:0008006" key="4">
    <source>
        <dbReference type="Google" id="ProtNLM"/>
    </source>
</evidence>
<accession>A0A1I6E337</accession>
<dbReference type="PANTHER" id="PTHR36111:SF2">
    <property type="entry name" value="INNER MEMBRANE PROTEIN"/>
    <property type="match status" value="1"/>
</dbReference>
<dbReference type="Pfam" id="PF04474">
    <property type="entry name" value="DUF554"/>
    <property type="match status" value="1"/>
</dbReference>
<sequence>MTGTIVNIIAIGIGTSIGLFFKKGISPRVKNTVMQGIGLAVLLVGLQMSLQGEQLLIVIISLALGGICGELLKIEYNLERLGMWLESKVGDNGGNVARAFVTTSLIYCVGAMAVVGAIEDGISGNTDTLFAKAMLDGVSSIFFASTMGIGVIFSGLPVLVYQGTITLLAASLKDILNPFVINHLTSTGGLLIIGIAINILEIKKVNIGNLLPAIIIVIPLAYFMQYLHLF</sequence>
<keyword evidence="3" id="KW-1185">Reference proteome</keyword>